<protein>
    <recommendedName>
        <fullName evidence="3">KAP-like P-loop domain-containing protein</fullName>
    </recommendedName>
</protein>
<evidence type="ECO:0000313" key="1">
    <source>
        <dbReference type="EMBL" id="PXW61633.1"/>
    </source>
</evidence>
<name>A0A2V3UAU7_9HYPH</name>
<dbReference type="Proteomes" id="UP000248021">
    <property type="component" value="Unassembled WGS sequence"/>
</dbReference>
<dbReference type="EMBL" id="QJJK01000003">
    <property type="protein sequence ID" value="PXW61633.1"/>
    <property type="molecule type" value="Genomic_DNA"/>
</dbReference>
<evidence type="ECO:0000313" key="2">
    <source>
        <dbReference type="Proteomes" id="UP000248021"/>
    </source>
</evidence>
<proteinExistence type="predicted"/>
<dbReference type="AlphaFoldDB" id="A0A2V3UAU7"/>
<comment type="caution">
    <text evidence="1">The sequence shown here is derived from an EMBL/GenBank/DDBJ whole genome shotgun (WGS) entry which is preliminary data.</text>
</comment>
<organism evidence="1 2">
    <name type="scientific">Chelatococcus asaccharovorans</name>
    <dbReference type="NCBI Taxonomy" id="28210"/>
    <lineage>
        <taxon>Bacteria</taxon>
        <taxon>Pseudomonadati</taxon>
        <taxon>Pseudomonadota</taxon>
        <taxon>Alphaproteobacteria</taxon>
        <taxon>Hyphomicrobiales</taxon>
        <taxon>Chelatococcaceae</taxon>
        <taxon>Chelatococcus</taxon>
    </lineage>
</organism>
<keyword evidence="2" id="KW-1185">Reference proteome</keyword>
<accession>A0A2V3UAU7</accession>
<dbReference type="InterPro" id="IPR027417">
    <property type="entry name" value="P-loop_NTPase"/>
</dbReference>
<sequence length="572" mass="63144">MSLKELKPAIERFLYAPRPEVLCVVGAWGAGKTHAWKWIAEQASQTPDRALRDYAYVSLFGLKSLDEVKTAILTNTVPASEMRKPPSSAQFMKTWAGSPGRRSTMAEVAKKLPLGGLQHAALALMFLDLRNITICLDDLERAAIPMSDVLGLACQLKDAHGCNVGLILNEERLEKSERTTFDAQIEKVADTLIRFEPTPEDVARIALDERYSFHDELFDRVCALRIKNIRTVQKAERHCQQALEILKDFGPPIHVQVVQTLALAVFSKFQPIDAPPMSMVKDTSSWLLKAMKEAEGKEGPEQDGLAEKRQVLAAYGFYFDRRLDAALIDGVDRGYFDVDQLLKEARAKAADIGKEEAVNSVRAAWQNVTYSFDSEAGDPVAELCATICRHLGHLRVSTLDQAITLFSELGRSDLSDQLLGAVDLFSGDFDYEYADMDDEVRSFKSSRLKELLLRRDSAQAPRPLAELLVAISKGALSDKLIQEAGQYEVAAYHDLFSNKSGNELQALIAGGLKFRQMTNPTADMRAVVERATVALQMLGSLSDLNAYRVRQFGVEIPAVPASACEASASSPS</sequence>
<evidence type="ECO:0008006" key="3">
    <source>
        <dbReference type="Google" id="ProtNLM"/>
    </source>
</evidence>
<dbReference type="OrthoDB" id="88903at2"/>
<reference evidence="1 2" key="1">
    <citation type="submission" date="2018-05" db="EMBL/GenBank/DDBJ databases">
        <title>Genomic Encyclopedia of Type Strains, Phase IV (KMG-IV): sequencing the most valuable type-strain genomes for metagenomic binning, comparative biology and taxonomic classification.</title>
        <authorList>
            <person name="Goeker M."/>
        </authorList>
    </citation>
    <scope>NUCLEOTIDE SEQUENCE [LARGE SCALE GENOMIC DNA]</scope>
    <source>
        <strain evidence="1 2">DSM 6462</strain>
    </source>
</reference>
<dbReference type="RefSeq" id="WP_110373939.1">
    <property type="nucleotide sequence ID" value="NZ_JAHBRY010000001.1"/>
</dbReference>
<dbReference type="SUPFAM" id="SSF52540">
    <property type="entry name" value="P-loop containing nucleoside triphosphate hydrolases"/>
    <property type="match status" value="1"/>
</dbReference>
<gene>
    <name evidence="1" type="ORF">C7450_103150</name>
</gene>